<dbReference type="GO" id="GO:0005524">
    <property type="term" value="F:ATP binding"/>
    <property type="evidence" value="ECO:0007669"/>
    <property type="project" value="UniProtKB-KW"/>
</dbReference>
<dbReference type="FunFam" id="3.40.50.300:FF:000032">
    <property type="entry name" value="Export ABC transporter ATP-binding protein"/>
    <property type="match status" value="1"/>
</dbReference>
<evidence type="ECO:0000313" key="7">
    <source>
        <dbReference type="Proteomes" id="UP000319817"/>
    </source>
</evidence>
<dbReference type="GO" id="GO:0016887">
    <property type="term" value="F:ATP hydrolysis activity"/>
    <property type="evidence" value="ECO:0007669"/>
    <property type="project" value="InterPro"/>
</dbReference>
<dbReference type="Pfam" id="PF00005">
    <property type="entry name" value="ABC_tran"/>
    <property type="match status" value="1"/>
</dbReference>
<dbReference type="AlphaFoldDB" id="A0A517NTN3"/>
<evidence type="ECO:0000259" key="5">
    <source>
        <dbReference type="PROSITE" id="PS50893"/>
    </source>
</evidence>
<dbReference type="GO" id="GO:0098796">
    <property type="term" value="C:membrane protein complex"/>
    <property type="evidence" value="ECO:0007669"/>
    <property type="project" value="UniProtKB-ARBA"/>
</dbReference>
<dbReference type="InterPro" id="IPR015854">
    <property type="entry name" value="ABC_transpr_LolD-like"/>
</dbReference>
<dbReference type="RefSeq" id="WP_419189951.1">
    <property type="nucleotide sequence ID" value="NZ_CP036526.1"/>
</dbReference>
<dbReference type="PROSITE" id="PS50893">
    <property type="entry name" value="ABC_TRANSPORTER_2"/>
    <property type="match status" value="1"/>
</dbReference>
<dbReference type="InterPro" id="IPR027417">
    <property type="entry name" value="P-loop_NTPase"/>
</dbReference>
<dbReference type="Gene3D" id="3.40.50.300">
    <property type="entry name" value="P-loop containing nucleotide triphosphate hydrolases"/>
    <property type="match status" value="1"/>
</dbReference>
<dbReference type="InterPro" id="IPR003439">
    <property type="entry name" value="ABC_transporter-like_ATP-bd"/>
</dbReference>
<evidence type="ECO:0000256" key="1">
    <source>
        <dbReference type="ARBA" id="ARBA00022448"/>
    </source>
</evidence>
<dbReference type="PANTHER" id="PTHR24220">
    <property type="entry name" value="IMPORT ATP-BINDING PROTEIN"/>
    <property type="match status" value="1"/>
</dbReference>
<dbReference type="GO" id="GO:0005886">
    <property type="term" value="C:plasma membrane"/>
    <property type="evidence" value="ECO:0007669"/>
    <property type="project" value="TreeGrafter"/>
</dbReference>
<proteinExistence type="inferred from homology"/>
<dbReference type="InterPro" id="IPR003593">
    <property type="entry name" value="AAA+_ATPase"/>
</dbReference>
<dbReference type="PANTHER" id="PTHR24220:SF86">
    <property type="entry name" value="ABC TRANSPORTER ABCH.1"/>
    <property type="match status" value="1"/>
</dbReference>
<keyword evidence="7" id="KW-1185">Reference proteome</keyword>
<dbReference type="InterPro" id="IPR017871">
    <property type="entry name" value="ABC_transporter-like_CS"/>
</dbReference>
<dbReference type="Proteomes" id="UP000319817">
    <property type="component" value="Chromosome"/>
</dbReference>
<keyword evidence="2" id="KW-0547">Nucleotide-binding</keyword>
<evidence type="ECO:0000313" key="6">
    <source>
        <dbReference type="EMBL" id="QDT10483.1"/>
    </source>
</evidence>
<accession>A0A517NTN3</accession>
<keyword evidence="1" id="KW-0813">Transport</keyword>
<evidence type="ECO:0000256" key="4">
    <source>
        <dbReference type="ARBA" id="ARBA00038388"/>
    </source>
</evidence>
<gene>
    <name evidence="6" type="primary">ytrE_2</name>
    <name evidence="6" type="ORF">K239x_24400</name>
</gene>
<sequence>MISSDATSDDPLIRLNHVSRVYPRKSVSVIALRDISLTIQRGQRVAMLGRSGSGKSTLLNLLSGIDRPTSGSIIVDGDDIAAHSSDQLARYRMSSVGVVFQAFHLIPTLTATKNVELPFVFAGTPRKQRLASAMSALEAVGLANRASHRPSELSGGEQQRVALARALSHQPKLLLADEPTGNLDSTTASDIIQHLVDYSNTRNATVVLVTHDEKLASDFATRTIRLHDGHLIDDTMGAGQ</sequence>
<name>A0A517NTN3_9BACT</name>
<dbReference type="CDD" id="cd03255">
    <property type="entry name" value="ABC_MJ0796_LolCDE_FtsE"/>
    <property type="match status" value="1"/>
</dbReference>
<dbReference type="SMART" id="SM00382">
    <property type="entry name" value="AAA"/>
    <property type="match status" value="1"/>
</dbReference>
<dbReference type="EMBL" id="CP036526">
    <property type="protein sequence ID" value="QDT10483.1"/>
    <property type="molecule type" value="Genomic_DNA"/>
</dbReference>
<protein>
    <submittedName>
        <fullName evidence="6">ABC transporter ATP-binding protein YtrE</fullName>
    </submittedName>
</protein>
<dbReference type="PROSITE" id="PS00211">
    <property type="entry name" value="ABC_TRANSPORTER_1"/>
    <property type="match status" value="1"/>
</dbReference>
<feature type="domain" description="ABC transporter" evidence="5">
    <location>
        <begin position="13"/>
        <end position="239"/>
    </location>
</feature>
<comment type="similarity">
    <text evidence="4">Belongs to the ABC transporter superfamily. Macrolide exporter (TC 3.A.1.122) family.</text>
</comment>
<reference evidence="6 7" key="1">
    <citation type="submission" date="2019-02" db="EMBL/GenBank/DDBJ databases">
        <title>Deep-cultivation of Planctomycetes and their phenomic and genomic characterization uncovers novel biology.</title>
        <authorList>
            <person name="Wiegand S."/>
            <person name="Jogler M."/>
            <person name="Boedeker C."/>
            <person name="Pinto D."/>
            <person name="Vollmers J."/>
            <person name="Rivas-Marin E."/>
            <person name="Kohn T."/>
            <person name="Peeters S.H."/>
            <person name="Heuer A."/>
            <person name="Rast P."/>
            <person name="Oberbeckmann S."/>
            <person name="Bunk B."/>
            <person name="Jeske O."/>
            <person name="Meyerdierks A."/>
            <person name="Storesund J.E."/>
            <person name="Kallscheuer N."/>
            <person name="Luecker S."/>
            <person name="Lage O.M."/>
            <person name="Pohl T."/>
            <person name="Merkel B.J."/>
            <person name="Hornburger P."/>
            <person name="Mueller R.-W."/>
            <person name="Bruemmer F."/>
            <person name="Labrenz M."/>
            <person name="Spormann A.M."/>
            <person name="Op den Camp H."/>
            <person name="Overmann J."/>
            <person name="Amann R."/>
            <person name="Jetten M.S.M."/>
            <person name="Mascher T."/>
            <person name="Medema M.H."/>
            <person name="Devos D.P."/>
            <person name="Kaster A.-K."/>
            <person name="Ovreas L."/>
            <person name="Rohde M."/>
            <person name="Galperin M.Y."/>
            <person name="Jogler C."/>
        </authorList>
    </citation>
    <scope>NUCLEOTIDE SEQUENCE [LARGE SCALE GENOMIC DNA]</scope>
    <source>
        <strain evidence="6 7">K23_9</strain>
    </source>
</reference>
<keyword evidence="3 6" id="KW-0067">ATP-binding</keyword>
<dbReference type="SUPFAM" id="SSF52540">
    <property type="entry name" value="P-loop containing nucleoside triphosphate hydrolases"/>
    <property type="match status" value="1"/>
</dbReference>
<dbReference type="GO" id="GO:0022857">
    <property type="term" value="F:transmembrane transporter activity"/>
    <property type="evidence" value="ECO:0007669"/>
    <property type="project" value="TreeGrafter"/>
</dbReference>
<evidence type="ECO:0000256" key="2">
    <source>
        <dbReference type="ARBA" id="ARBA00022741"/>
    </source>
</evidence>
<dbReference type="InterPro" id="IPR017911">
    <property type="entry name" value="MacB-like_ATP-bd"/>
</dbReference>
<evidence type="ECO:0000256" key="3">
    <source>
        <dbReference type="ARBA" id="ARBA00022840"/>
    </source>
</evidence>
<organism evidence="6 7">
    <name type="scientific">Stieleria marina</name>
    <dbReference type="NCBI Taxonomy" id="1930275"/>
    <lineage>
        <taxon>Bacteria</taxon>
        <taxon>Pseudomonadati</taxon>
        <taxon>Planctomycetota</taxon>
        <taxon>Planctomycetia</taxon>
        <taxon>Pirellulales</taxon>
        <taxon>Pirellulaceae</taxon>
        <taxon>Stieleria</taxon>
    </lineage>
</organism>